<feature type="transmembrane region" description="Helical" evidence="5">
    <location>
        <begin position="487"/>
        <end position="507"/>
    </location>
</feature>
<dbReference type="NCBIfam" id="TIGR01770">
    <property type="entry name" value="NDH_I_N"/>
    <property type="match status" value="1"/>
</dbReference>
<feature type="transmembrane region" description="Helical" evidence="5">
    <location>
        <begin position="6"/>
        <end position="32"/>
    </location>
</feature>
<comment type="catalytic activity">
    <reaction evidence="5">
        <text>a quinone + NADH + 5 H(+)(in) = a quinol + NAD(+) + 4 H(+)(out)</text>
        <dbReference type="Rhea" id="RHEA:57888"/>
        <dbReference type="ChEBI" id="CHEBI:15378"/>
        <dbReference type="ChEBI" id="CHEBI:24646"/>
        <dbReference type="ChEBI" id="CHEBI:57540"/>
        <dbReference type="ChEBI" id="CHEBI:57945"/>
        <dbReference type="ChEBI" id="CHEBI:132124"/>
    </reaction>
</comment>
<protein>
    <recommendedName>
        <fullName evidence="5">NADH-quinone oxidoreductase subunit N</fullName>
        <ecNumber evidence="5">7.1.1.-</ecNumber>
    </recommendedName>
    <alternativeName>
        <fullName evidence="5">NADH dehydrogenase I subunit N</fullName>
    </alternativeName>
    <alternativeName>
        <fullName evidence="5">NDH-1 subunit N</fullName>
    </alternativeName>
</protein>
<dbReference type="HAMAP" id="MF_00445">
    <property type="entry name" value="NDH1_NuoN_1"/>
    <property type="match status" value="1"/>
</dbReference>
<dbReference type="Pfam" id="PF00361">
    <property type="entry name" value="Proton_antipo_M"/>
    <property type="match status" value="1"/>
</dbReference>
<feature type="transmembrane region" description="Helical" evidence="5">
    <location>
        <begin position="410"/>
        <end position="434"/>
    </location>
</feature>
<accession>A0A5Q2F724</accession>
<evidence type="ECO:0000256" key="6">
    <source>
        <dbReference type="RuleBase" id="RU000320"/>
    </source>
</evidence>
<dbReference type="Proteomes" id="UP000386847">
    <property type="component" value="Chromosome"/>
</dbReference>
<evidence type="ECO:0000256" key="1">
    <source>
        <dbReference type="ARBA" id="ARBA00004127"/>
    </source>
</evidence>
<sequence>MNTSINYAGLLTAILPVVIVFTGASLSLLAEAVLPRRSRWGTQLGLSIVVLALAFASSVVMYAAPSSGMLAGDQTLMVMVDRPALGLWMLLALFGVLSVLLFAEREVYRGVSAFTPSGAAIPGSLDEKAAGEARHEHSEVFTLLLFSLTGMMLFLAADNLMMMFVALEIMSLPLYLLSGLARRRRLLSQEAAMKYFLLGALSSAFFLFGIALVFAYAGSFQLAVIDVMVGQSSLSEGVLIAGLLMMLVGLLFKVGIAPFQSWVPDVYTGAPTPVTAFMAVCTKIAAVGGLMRVLYVGLGAERWDWQPVLAVAAILTMLIGAVIGLAQTDIKRLLAYSSITHAGYLLVAVAGAAQAANGMSGLTSVSATSFYLLTYGVATIPAFAMVTMVRDNGAEVTQLSGWAGIGRKNPVFATVMAVFMLSFAGIPLTAGFMGKWAAFAAAFQGGWGWLALVGVLLSLVAAVYYLRVIAIMFFREPVEGPEVTDTSAATLVVVVLGLVATVVLGIIPGPRWASSTVPVSSCV</sequence>
<feature type="transmembrane region" description="Helical" evidence="5">
    <location>
        <begin position="307"/>
        <end position="326"/>
    </location>
</feature>
<reference evidence="8 9" key="1">
    <citation type="submission" date="2019-10" db="EMBL/GenBank/DDBJ databases">
        <title>Genomic analysis of Raineyella sp. CBA3103.</title>
        <authorList>
            <person name="Roh S.W."/>
        </authorList>
    </citation>
    <scope>NUCLEOTIDE SEQUENCE [LARGE SCALE GENOMIC DNA]</scope>
    <source>
        <strain evidence="8 9">CBA3103</strain>
    </source>
</reference>
<comment type="function">
    <text evidence="5">NDH-1 shuttles electrons from NADH, via FMN and iron-sulfur (Fe-S) centers, to quinones in the respiratory chain. The immediate electron acceptor for the enzyme in this species is believed to be a menaquinone. Couples the redox reaction to proton translocation (for every two electrons transferred, four hydrogen ions are translocated across the cytoplasmic membrane), and thus conserves the redox energy in a proton gradient.</text>
</comment>
<proteinExistence type="inferred from homology"/>
<keyword evidence="5" id="KW-1003">Cell membrane</keyword>
<dbReference type="KEGG" id="rain:Rai3103_02870"/>
<keyword evidence="5" id="KW-1278">Translocase</keyword>
<keyword evidence="8" id="KW-0560">Oxidoreductase</keyword>
<dbReference type="GO" id="GO:0008137">
    <property type="term" value="F:NADH dehydrogenase (ubiquinone) activity"/>
    <property type="evidence" value="ECO:0007669"/>
    <property type="project" value="InterPro"/>
</dbReference>
<dbReference type="NCBIfam" id="NF004441">
    <property type="entry name" value="PRK05777.1-4"/>
    <property type="match status" value="1"/>
</dbReference>
<evidence type="ECO:0000256" key="2">
    <source>
        <dbReference type="ARBA" id="ARBA00022692"/>
    </source>
</evidence>
<organism evidence="8 9">
    <name type="scientific">Raineyella fluvialis</name>
    <dbReference type="NCBI Taxonomy" id="2662261"/>
    <lineage>
        <taxon>Bacteria</taxon>
        <taxon>Bacillati</taxon>
        <taxon>Actinomycetota</taxon>
        <taxon>Actinomycetes</taxon>
        <taxon>Propionibacteriales</taxon>
        <taxon>Propionibacteriaceae</taxon>
        <taxon>Raineyella</taxon>
    </lineage>
</organism>
<gene>
    <name evidence="5 8" type="primary">nuoN</name>
    <name evidence="8" type="ORF">Rai3103_02870</name>
</gene>
<dbReference type="AlphaFoldDB" id="A0A5Q2F724"/>
<comment type="subunit">
    <text evidence="5">NDH-1 is composed of 14 different subunits. Subunits NuoA, H, J, K, L, M, N constitute the membrane sector of the complex.</text>
</comment>
<evidence type="ECO:0000256" key="4">
    <source>
        <dbReference type="ARBA" id="ARBA00023136"/>
    </source>
</evidence>
<feature type="transmembrane region" description="Helical" evidence="5">
    <location>
        <begin position="84"/>
        <end position="103"/>
    </location>
</feature>
<dbReference type="GO" id="GO:0042773">
    <property type="term" value="P:ATP synthesis coupled electron transport"/>
    <property type="evidence" value="ECO:0007669"/>
    <property type="project" value="InterPro"/>
</dbReference>
<dbReference type="EC" id="7.1.1.-" evidence="5"/>
<feature type="transmembrane region" description="Helical" evidence="5">
    <location>
        <begin position="276"/>
        <end position="295"/>
    </location>
</feature>
<dbReference type="GO" id="GO:0050136">
    <property type="term" value="F:NADH dehydrogenase (quinone) (non-electrogenic) activity"/>
    <property type="evidence" value="ECO:0007669"/>
    <property type="project" value="UniProtKB-UniRule"/>
</dbReference>
<keyword evidence="4 5" id="KW-0472">Membrane</keyword>
<evidence type="ECO:0000256" key="5">
    <source>
        <dbReference type="HAMAP-Rule" id="MF_00445"/>
    </source>
</evidence>
<dbReference type="RefSeq" id="WP_153571317.1">
    <property type="nucleotide sequence ID" value="NZ_CP045725.1"/>
</dbReference>
<feature type="transmembrane region" description="Helical" evidence="5">
    <location>
        <begin position="237"/>
        <end position="256"/>
    </location>
</feature>
<dbReference type="GO" id="GO:0048038">
    <property type="term" value="F:quinone binding"/>
    <property type="evidence" value="ECO:0007669"/>
    <property type="project" value="UniProtKB-KW"/>
</dbReference>
<evidence type="ECO:0000256" key="3">
    <source>
        <dbReference type="ARBA" id="ARBA00022989"/>
    </source>
</evidence>
<comment type="subcellular location">
    <subcellularLocation>
        <location evidence="5">Cell membrane</location>
        <topology evidence="5">Multi-pass membrane protein</topology>
    </subcellularLocation>
    <subcellularLocation>
        <location evidence="1">Endomembrane system</location>
        <topology evidence="1">Multi-pass membrane protein</topology>
    </subcellularLocation>
    <subcellularLocation>
        <location evidence="6">Membrane</location>
        <topology evidence="6">Multi-pass membrane protein</topology>
    </subcellularLocation>
</comment>
<comment type="similarity">
    <text evidence="5">Belongs to the complex I subunit 2 family.</text>
</comment>
<feature type="transmembrane region" description="Helical" evidence="5">
    <location>
        <begin position="446"/>
        <end position="466"/>
    </location>
</feature>
<keyword evidence="5" id="KW-0874">Quinone</keyword>
<feature type="transmembrane region" description="Helical" evidence="5">
    <location>
        <begin position="44"/>
        <end position="64"/>
    </location>
</feature>
<feature type="transmembrane region" description="Helical" evidence="5">
    <location>
        <begin position="333"/>
        <end position="356"/>
    </location>
</feature>
<dbReference type="GO" id="GO:0012505">
    <property type="term" value="C:endomembrane system"/>
    <property type="evidence" value="ECO:0007669"/>
    <property type="project" value="UniProtKB-SubCell"/>
</dbReference>
<keyword evidence="3 5" id="KW-1133">Transmembrane helix</keyword>
<dbReference type="InterPro" id="IPR010096">
    <property type="entry name" value="NADH-Q_OxRdtase_suN/2"/>
</dbReference>
<evidence type="ECO:0000313" key="9">
    <source>
        <dbReference type="Proteomes" id="UP000386847"/>
    </source>
</evidence>
<dbReference type="EMBL" id="CP045725">
    <property type="protein sequence ID" value="QGF22790.1"/>
    <property type="molecule type" value="Genomic_DNA"/>
</dbReference>
<feature type="transmembrane region" description="Helical" evidence="5">
    <location>
        <begin position="368"/>
        <end position="389"/>
    </location>
</feature>
<keyword evidence="9" id="KW-1185">Reference proteome</keyword>
<dbReference type="PANTHER" id="PTHR22773">
    <property type="entry name" value="NADH DEHYDROGENASE"/>
    <property type="match status" value="1"/>
</dbReference>
<name>A0A5Q2F724_9ACTN</name>
<feature type="transmembrane region" description="Helical" evidence="5">
    <location>
        <begin position="195"/>
        <end position="217"/>
    </location>
</feature>
<evidence type="ECO:0000313" key="8">
    <source>
        <dbReference type="EMBL" id="QGF22790.1"/>
    </source>
</evidence>
<evidence type="ECO:0000259" key="7">
    <source>
        <dbReference type="Pfam" id="PF00361"/>
    </source>
</evidence>
<dbReference type="GO" id="GO:0005886">
    <property type="term" value="C:plasma membrane"/>
    <property type="evidence" value="ECO:0007669"/>
    <property type="project" value="UniProtKB-SubCell"/>
</dbReference>
<feature type="transmembrane region" description="Helical" evidence="5">
    <location>
        <begin position="163"/>
        <end position="183"/>
    </location>
</feature>
<keyword evidence="5" id="KW-0520">NAD</keyword>
<feature type="domain" description="NADH:quinone oxidoreductase/Mrp antiporter transmembrane" evidence="7">
    <location>
        <begin position="157"/>
        <end position="459"/>
    </location>
</feature>
<keyword evidence="2 5" id="KW-0812">Transmembrane</keyword>
<keyword evidence="5" id="KW-0813">Transport</keyword>
<dbReference type="InterPro" id="IPR001750">
    <property type="entry name" value="ND/Mrp_TM"/>
</dbReference>